<protein>
    <submittedName>
        <fullName evidence="7">ABC transporter permease</fullName>
    </submittedName>
</protein>
<feature type="transmembrane region" description="Helical" evidence="5">
    <location>
        <begin position="262"/>
        <end position="284"/>
    </location>
</feature>
<dbReference type="GO" id="GO:0140359">
    <property type="term" value="F:ABC-type transporter activity"/>
    <property type="evidence" value="ECO:0007669"/>
    <property type="project" value="InterPro"/>
</dbReference>
<evidence type="ECO:0000313" key="8">
    <source>
        <dbReference type="Proteomes" id="UP000886722"/>
    </source>
</evidence>
<accession>A0A9D1GHV0</accession>
<dbReference type="PANTHER" id="PTHR43471:SF3">
    <property type="entry name" value="ABC TRANSPORTER PERMEASE PROTEIN NATB"/>
    <property type="match status" value="1"/>
</dbReference>
<evidence type="ECO:0000256" key="4">
    <source>
        <dbReference type="ARBA" id="ARBA00023136"/>
    </source>
</evidence>
<comment type="caution">
    <text evidence="7">The sequence shown here is derived from an EMBL/GenBank/DDBJ whole genome shotgun (WGS) entry which is preliminary data.</text>
</comment>
<feature type="transmembrane region" description="Helical" evidence="5">
    <location>
        <begin position="173"/>
        <end position="195"/>
    </location>
</feature>
<feature type="transmembrane region" description="Helical" evidence="5">
    <location>
        <begin position="351"/>
        <end position="372"/>
    </location>
</feature>
<gene>
    <name evidence="7" type="ORF">IAD06_10495</name>
</gene>
<feature type="domain" description="ABC-2 type transporter transmembrane" evidence="6">
    <location>
        <begin position="19"/>
        <end position="368"/>
    </location>
</feature>
<dbReference type="PANTHER" id="PTHR43471">
    <property type="entry name" value="ABC TRANSPORTER PERMEASE"/>
    <property type="match status" value="1"/>
</dbReference>
<reference evidence="7" key="1">
    <citation type="submission" date="2020-10" db="EMBL/GenBank/DDBJ databases">
        <authorList>
            <person name="Gilroy R."/>
        </authorList>
    </citation>
    <scope>NUCLEOTIDE SEQUENCE</scope>
    <source>
        <strain evidence="7">21143</strain>
    </source>
</reference>
<name>A0A9D1GHV0_9BACT</name>
<dbReference type="Proteomes" id="UP000886722">
    <property type="component" value="Unassembled WGS sequence"/>
</dbReference>
<keyword evidence="2 5" id="KW-0812">Transmembrane</keyword>
<dbReference type="EMBL" id="DVKT01000076">
    <property type="protein sequence ID" value="HIT40444.1"/>
    <property type="molecule type" value="Genomic_DNA"/>
</dbReference>
<sequence length="382" mass="43663">MNKIFLITQREYRFHLSQRSFWLMTVLLPLLFAGGYFFFKTSDSGNSNKEIWIIDRTALYAEAFTNCGPDIKYISLPQDTIPTGISPLATLFIGEDLLKCDGQNVIFYSSHEEGAYIKHQLTILLTDYLHRQKLAQLPEKIRRQVDIDIEISDMSPDETMYPKADNEKFNTHLIFSTLIYLFIFIYSAQVLQSTVQEKNNRMIEILLTSVKAQELIYGKIIAIGLCGITQFCIWGLSLILIYSVGRETIAFDISSHINIYGYLIFLLCFIGGFLLYAALFAIIGSYINPETDSRQFVLPVSLFSILSFYVGIYSLNDIYSPLATWCTYIPFTSPIVLVTRFSYGISPGETLLSVFLLFLSASICIHIASRIYQSRILTFKKR</sequence>
<comment type="subcellular location">
    <subcellularLocation>
        <location evidence="1">Membrane</location>
        <topology evidence="1">Multi-pass membrane protein</topology>
    </subcellularLocation>
</comment>
<dbReference type="InterPro" id="IPR013525">
    <property type="entry name" value="ABC2_TM"/>
</dbReference>
<evidence type="ECO:0000256" key="2">
    <source>
        <dbReference type="ARBA" id="ARBA00022692"/>
    </source>
</evidence>
<keyword evidence="4 5" id="KW-0472">Membrane</keyword>
<keyword evidence="3 5" id="KW-1133">Transmembrane helix</keyword>
<evidence type="ECO:0000313" key="7">
    <source>
        <dbReference type="EMBL" id="HIT40444.1"/>
    </source>
</evidence>
<evidence type="ECO:0000256" key="3">
    <source>
        <dbReference type="ARBA" id="ARBA00022989"/>
    </source>
</evidence>
<reference evidence="7" key="2">
    <citation type="journal article" date="2021" name="PeerJ">
        <title>Extensive microbial diversity within the chicken gut microbiome revealed by metagenomics and culture.</title>
        <authorList>
            <person name="Gilroy R."/>
            <person name="Ravi A."/>
            <person name="Getino M."/>
            <person name="Pursley I."/>
            <person name="Horton D.L."/>
            <person name="Alikhan N.F."/>
            <person name="Baker D."/>
            <person name="Gharbi K."/>
            <person name="Hall N."/>
            <person name="Watson M."/>
            <person name="Adriaenssens E.M."/>
            <person name="Foster-Nyarko E."/>
            <person name="Jarju S."/>
            <person name="Secka A."/>
            <person name="Antonio M."/>
            <person name="Oren A."/>
            <person name="Chaudhuri R.R."/>
            <person name="La Ragione R."/>
            <person name="Hildebrand F."/>
            <person name="Pallen M.J."/>
        </authorList>
    </citation>
    <scope>NUCLEOTIDE SEQUENCE</scope>
    <source>
        <strain evidence="7">21143</strain>
    </source>
</reference>
<evidence type="ECO:0000256" key="5">
    <source>
        <dbReference type="SAM" id="Phobius"/>
    </source>
</evidence>
<feature type="transmembrane region" description="Helical" evidence="5">
    <location>
        <begin position="296"/>
        <end position="315"/>
    </location>
</feature>
<feature type="transmembrane region" description="Helical" evidence="5">
    <location>
        <begin position="21"/>
        <end position="39"/>
    </location>
</feature>
<dbReference type="GO" id="GO:0016020">
    <property type="term" value="C:membrane"/>
    <property type="evidence" value="ECO:0007669"/>
    <property type="project" value="UniProtKB-SubCell"/>
</dbReference>
<organism evidence="7 8">
    <name type="scientific">Candidatus Caccoplasma intestinavium</name>
    <dbReference type="NCBI Taxonomy" id="2840716"/>
    <lineage>
        <taxon>Bacteria</taxon>
        <taxon>Pseudomonadati</taxon>
        <taxon>Bacteroidota</taxon>
        <taxon>Bacteroidia</taxon>
        <taxon>Bacteroidales</taxon>
        <taxon>Bacteroidaceae</taxon>
        <taxon>Bacteroidaceae incertae sedis</taxon>
        <taxon>Candidatus Caccoplasma</taxon>
    </lineage>
</organism>
<dbReference type="Pfam" id="PF12698">
    <property type="entry name" value="ABC2_membrane_3"/>
    <property type="match status" value="1"/>
</dbReference>
<evidence type="ECO:0000256" key="1">
    <source>
        <dbReference type="ARBA" id="ARBA00004141"/>
    </source>
</evidence>
<proteinExistence type="predicted"/>
<feature type="transmembrane region" description="Helical" evidence="5">
    <location>
        <begin position="216"/>
        <end position="242"/>
    </location>
</feature>
<evidence type="ECO:0000259" key="6">
    <source>
        <dbReference type="Pfam" id="PF12698"/>
    </source>
</evidence>
<dbReference type="AlphaFoldDB" id="A0A9D1GHV0"/>